<feature type="region of interest" description="Disordered" evidence="1">
    <location>
        <begin position="84"/>
        <end position="127"/>
    </location>
</feature>
<comment type="caution">
    <text evidence="2">The sequence shown here is derived from an EMBL/GenBank/DDBJ whole genome shotgun (WGS) entry which is preliminary data.</text>
</comment>
<dbReference type="Gene3D" id="3.30.1490.480">
    <property type="entry name" value="Endolytic murein transglycosylase"/>
    <property type="match status" value="1"/>
</dbReference>
<protein>
    <recommendedName>
        <fullName evidence="4">Endolytic transglycosylase MltG</fullName>
    </recommendedName>
</protein>
<dbReference type="Proteomes" id="UP000535838">
    <property type="component" value="Unassembled WGS sequence"/>
</dbReference>
<evidence type="ECO:0000313" key="3">
    <source>
        <dbReference type="Proteomes" id="UP000535838"/>
    </source>
</evidence>
<evidence type="ECO:0000256" key="1">
    <source>
        <dbReference type="SAM" id="MobiDB-lite"/>
    </source>
</evidence>
<reference evidence="2 3" key="1">
    <citation type="submission" date="2020-08" db="EMBL/GenBank/DDBJ databases">
        <title>Cohnella phylogeny.</title>
        <authorList>
            <person name="Dunlap C."/>
        </authorList>
    </citation>
    <scope>NUCLEOTIDE SEQUENCE [LARGE SCALE GENOMIC DNA]</scope>
    <source>
        <strain evidence="2 3">DSM 25241</strain>
    </source>
</reference>
<dbReference type="RefSeq" id="WP_185121936.1">
    <property type="nucleotide sequence ID" value="NZ_JACJVQ010000019.1"/>
</dbReference>
<gene>
    <name evidence="2" type="ORF">H7B67_21610</name>
</gene>
<name>A0A841T6F8_9BACL</name>
<proteinExistence type="predicted"/>
<evidence type="ECO:0000313" key="2">
    <source>
        <dbReference type="EMBL" id="MBB6636731.1"/>
    </source>
</evidence>
<feature type="compositionally biased region" description="Low complexity" evidence="1">
    <location>
        <begin position="104"/>
        <end position="126"/>
    </location>
</feature>
<accession>A0A841T6F8</accession>
<organism evidence="2 3">
    <name type="scientific">Cohnella thailandensis</name>
    <dbReference type="NCBI Taxonomy" id="557557"/>
    <lineage>
        <taxon>Bacteria</taxon>
        <taxon>Bacillati</taxon>
        <taxon>Bacillota</taxon>
        <taxon>Bacilli</taxon>
        <taxon>Bacillales</taxon>
        <taxon>Paenibacillaceae</taxon>
        <taxon>Cohnella</taxon>
    </lineage>
</organism>
<dbReference type="AlphaFoldDB" id="A0A841T6F8"/>
<evidence type="ECO:0008006" key="4">
    <source>
        <dbReference type="Google" id="ProtNLM"/>
    </source>
</evidence>
<dbReference type="EMBL" id="JACJVQ010000019">
    <property type="protein sequence ID" value="MBB6636731.1"/>
    <property type="molecule type" value="Genomic_DNA"/>
</dbReference>
<keyword evidence="3" id="KW-1185">Reference proteome</keyword>
<sequence length="198" mass="20797">MLKRRGLLIGFGLGLMIGAAVLQLILAAEKGSSSLSLTGTSITEKELQEEAEAQGYTLVKSSLKTYTQEELDAAVLKAREEAQASLESGTLDGEEQTGSKAGEGASKPASTGAASGPSAGASQAPSNEEEHTYSFYIRANATLIEVATGLQELGLIADKDQFVKQAKAYSKSLRVGTSTFVGKPTFEEIIAEITRAKY</sequence>